<dbReference type="InterPro" id="IPR045518">
    <property type="entry name" value="2EXR"/>
</dbReference>
<sequence length="263" mass="29841">MALLTEFPLFTTLPTELRQKIWKLSLPTRLIRVDIDDCSTLWLVTPPNTRHLPSRYTTKAFTPWKELLCAGQDINPLTSLLQVCRESRAITLSSRQYCFEINPPAGDIVVQKHSPTGLVRSPISADGVHHRGTAFCPARDTIYLSGNKYYAGYVLTEIRGTELQTKNVRSLAMTRSVFDTVKKKLFNNSLPLFEGLEELFIVASSEQECDELETAFFISRRLKEIEGDLVETEEGAISTLHSQMPRVRVLTEKTLFRMMNVGE</sequence>
<organism evidence="2 3">
    <name type="scientific">Cudoniella acicularis</name>
    <dbReference type="NCBI Taxonomy" id="354080"/>
    <lineage>
        <taxon>Eukaryota</taxon>
        <taxon>Fungi</taxon>
        <taxon>Dikarya</taxon>
        <taxon>Ascomycota</taxon>
        <taxon>Pezizomycotina</taxon>
        <taxon>Leotiomycetes</taxon>
        <taxon>Helotiales</taxon>
        <taxon>Tricladiaceae</taxon>
        <taxon>Cudoniella</taxon>
    </lineage>
</organism>
<gene>
    <name evidence="2" type="ORF">G7Y89_g2933</name>
</gene>
<keyword evidence="3" id="KW-1185">Reference proteome</keyword>
<protein>
    <recommendedName>
        <fullName evidence="1">2EXR domain-containing protein</fullName>
    </recommendedName>
</protein>
<evidence type="ECO:0000259" key="1">
    <source>
        <dbReference type="Pfam" id="PF20150"/>
    </source>
</evidence>
<dbReference type="OrthoDB" id="3473305at2759"/>
<reference evidence="2 3" key="1">
    <citation type="submission" date="2020-03" db="EMBL/GenBank/DDBJ databases">
        <title>Draft Genome Sequence of Cudoniella acicularis.</title>
        <authorList>
            <person name="Buettner E."/>
            <person name="Kellner H."/>
        </authorList>
    </citation>
    <scope>NUCLEOTIDE SEQUENCE [LARGE SCALE GENOMIC DNA]</scope>
    <source>
        <strain evidence="2 3">DSM 108380</strain>
    </source>
</reference>
<name>A0A8H4W8W6_9HELO</name>
<accession>A0A8H4W8W6</accession>
<evidence type="ECO:0000313" key="2">
    <source>
        <dbReference type="EMBL" id="KAF4635174.1"/>
    </source>
</evidence>
<dbReference type="PANTHER" id="PTHR35910">
    <property type="entry name" value="2EXR DOMAIN-CONTAINING PROTEIN"/>
    <property type="match status" value="1"/>
</dbReference>
<comment type="caution">
    <text evidence="2">The sequence shown here is derived from an EMBL/GenBank/DDBJ whole genome shotgun (WGS) entry which is preliminary data.</text>
</comment>
<dbReference type="Pfam" id="PF20150">
    <property type="entry name" value="2EXR"/>
    <property type="match status" value="1"/>
</dbReference>
<proteinExistence type="predicted"/>
<dbReference type="Proteomes" id="UP000566819">
    <property type="component" value="Unassembled WGS sequence"/>
</dbReference>
<feature type="domain" description="2EXR" evidence="1">
    <location>
        <begin position="7"/>
        <end position="142"/>
    </location>
</feature>
<dbReference type="PANTHER" id="PTHR35910:SF6">
    <property type="entry name" value="2EXR DOMAIN-CONTAINING PROTEIN"/>
    <property type="match status" value="1"/>
</dbReference>
<evidence type="ECO:0000313" key="3">
    <source>
        <dbReference type="Proteomes" id="UP000566819"/>
    </source>
</evidence>
<dbReference type="EMBL" id="JAAMPI010000137">
    <property type="protein sequence ID" value="KAF4635174.1"/>
    <property type="molecule type" value="Genomic_DNA"/>
</dbReference>
<dbReference type="AlphaFoldDB" id="A0A8H4W8W6"/>